<evidence type="ECO:0000313" key="4">
    <source>
        <dbReference type="Proteomes" id="UP000824156"/>
    </source>
</evidence>
<gene>
    <name evidence="3" type="ORF">H9853_05040</name>
</gene>
<proteinExistence type="predicted"/>
<feature type="signal peptide" evidence="1">
    <location>
        <begin position="1"/>
        <end position="22"/>
    </location>
</feature>
<feature type="domain" description="DUF4382" evidence="2">
    <location>
        <begin position="30"/>
        <end position="166"/>
    </location>
</feature>
<dbReference type="AlphaFoldDB" id="A0A9D2AYA7"/>
<organism evidence="3 4">
    <name type="scientific">Candidatus Sphingobacterium stercoripullorum</name>
    <dbReference type="NCBI Taxonomy" id="2838759"/>
    <lineage>
        <taxon>Bacteria</taxon>
        <taxon>Pseudomonadati</taxon>
        <taxon>Bacteroidota</taxon>
        <taxon>Sphingobacteriia</taxon>
        <taxon>Sphingobacteriales</taxon>
        <taxon>Sphingobacteriaceae</taxon>
        <taxon>Sphingobacterium</taxon>
    </lineage>
</organism>
<dbReference type="Proteomes" id="UP000824156">
    <property type="component" value="Unassembled WGS sequence"/>
</dbReference>
<comment type="caution">
    <text evidence="3">The sequence shown here is derived from an EMBL/GenBank/DDBJ whole genome shotgun (WGS) entry which is preliminary data.</text>
</comment>
<evidence type="ECO:0000259" key="2">
    <source>
        <dbReference type="Pfam" id="PF14321"/>
    </source>
</evidence>
<evidence type="ECO:0000256" key="1">
    <source>
        <dbReference type="SAM" id="SignalP"/>
    </source>
</evidence>
<name>A0A9D2AYA7_9SPHI</name>
<dbReference type="InterPro" id="IPR025491">
    <property type="entry name" value="DUF4382"/>
</dbReference>
<dbReference type="PROSITE" id="PS51257">
    <property type="entry name" value="PROKAR_LIPOPROTEIN"/>
    <property type="match status" value="1"/>
</dbReference>
<dbReference type="EMBL" id="DXEZ01000141">
    <property type="protein sequence ID" value="HIX54370.1"/>
    <property type="molecule type" value="Genomic_DNA"/>
</dbReference>
<protein>
    <submittedName>
        <fullName evidence="3">DUF4382 domain-containing protein</fullName>
    </submittedName>
</protein>
<sequence>MRTNLFLIILVGLIGLTSSCQNEDSPRGTTPISIKMTDAPAFYDAIFLNIKEIEIRTESGKEIVEVKLPPFNILDYNMGEYIYLVEDFEVPSGRLEEVRFILHEQGNTIIVDGEELALTTPSGQSSGWKIKVQDRLAPGVAYTLALDFDAARSIHTTGSGKYMLHPVVRAIPEALSGSISGEVIPAESNSFVYLLSEQDTLAGTLVNAEGRFYFPGIQEGIYDIAVDPTEPMFDPVLEEGVIVENAKKTEVVIDLLLER</sequence>
<keyword evidence="1" id="KW-0732">Signal</keyword>
<dbReference type="Pfam" id="PF14321">
    <property type="entry name" value="DUF4382"/>
    <property type="match status" value="1"/>
</dbReference>
<accession>A0A9D2AYA7</accession>
<feature type="chain" id="PRO_5039657832" evidence="1">
    <location>
        <begin position="23"/>
        <end position="259"/>
    </location>
</feature>
<reference evidence="3" key="1">
    <citation type="journal article" date="2021" name="PeerJ">
        <title>Extensive microbial diversity within the chicken gut microbiome revealed by metagenomics and culture.</title>
        <authorList>
            <person name="Gilroy R."/>
            <person name="Ravi A."/>
            <person name="Getino M."/>
            <person name="Pursley I."/>
            <person name="Horton D.L."/>
            <person name="Alikhan N.F."/>
            <person name="Baker D."/>
            <person name="Gharbi K."/>
            <person name="Hall N."/>
            <person name="Watson M."/>
            <person name="Adriaenssens E.M."/>
            <person name="Foster-Nyarko E."/>
            <person name="Jarju S."/>
            <person name="Secka A."/>
            <person name="Antonio M."/>
            <person name="Oren A."/>
            <person name="Chaudhuri R.R."/>
            <person name="La Ragione R."/>
            <person name="Hildebrand F."/>
            <person name="Pallen M.J."/>
        </authorList>
    </citation>
    <scope>NUCLEOTIDE SEQUENCE</scope>
    <source>
        <strain evidence="3">1719</strain>
    </source>
</reference>
<reference evidence="3" key="2">
    <citation type="submission" date="2021-04" db="EMBL/GenBank/DDBJ databases">
        <authorList>
            <person name="Gilroy R."/>
        </authorList>
    </citation>
    <scope>NUCLEOTIDE SEQUENCE</scope>
    <source>
        <strain evidence="3">1719</strain>
    </source>
</reference>
<evidence type="ECO:0000313" key="3">
    <source>
        <dbReference type="EMBL" id="HIX54370.1"/>
    </source>
</evidence>